<dbReference type="AlphaFoldDB" id="A0A1F7Z6A2"/>
<reference evidence="1 2" key="1">
    <citation type="journal article" date="2016" name="Nat. Commun.">
        <title>Thousands of microbial genomes shed light on interconnected biogeochemical processes in an aquifer system.</title>
        <authorList>
            <person name="Anantharaman K."/>
            <person name="Brown C.T."/>
            <person name="Hug L.A."/>
            <person name="Sharon I."/>
            <person name="Castelle C.J."/>
            <person name="Probst A.J."/>
            <person name="Thomas B.C."/>
            <person name="Singh A."/>
            <person name="Wilkins M.J."/>
            <person name="Karaoz U."/>
            <person name="Brodie E.L."/>
            <person name="Williams K.H."/>
            <person name="Hubbard S.S."/>
            <person name="Banfield J.F."/>
        </authorList>
    </citation>
    <scope>NUCLEOTIDE SEQUENCE [LARGE SCALE GENOMIC DNA]</scope>
</reference>
<sequence>MINEKDLMEKMVSQIIKRYSDIYNSEFLFDKLRNLHPDLLGVLSIFLEAGHLDTYEVEGFTPQRLMDEHGMNTTAAIFTLDWLLREPERAKESLTRGHDSLNSSLG</sequence>
<name>A0A1F7Z6A2_9BACT</name>
<dbReference type="EMBL" id="MGGR01000004">
    <property type="protein sequence ID" value="OGM34649.1"/>
    <property type="molecule type" value="Genomic_DNA"/>
</dbReference>
<evidence type="ECO:0000313" key="1">
    <source>
        <dbReference type="EMBL" id="OGM34649.1"/>
    </source>
</evidence>
<accession>A0A1F7Z6A2</accession>
<organism evidence="1 2">
    <name type="scientific">Candidatus Woesebacteria bacterium RIFCSPHIGHO2_02_FULL_39_13</name>
    <dbReference type="NCBI Taxonomy" id="1802505"/>
    <lineage>
        <taxon>Bacteria</taxon>
        <taxon>Candidatus Woeseibacteriota</taxon>
    </lineage>
</organism>
<evidence type="ECO:0000313" key="2">
    <source>
        <dbReference type="Proteomes" id="UP000177169"/>
    </source>
</evidence>
<dbReference type="Proteomes" id="UP000177169">
    <property type="component" value="Unassembled WGS sequence"/>
</dbReference>
<dbReference type="STRING" id="1802505.A3D01_06435"/>
<protein>
    <submittedName>
        <fullName evidence="1">Uncharacterized protein</fullName>
    </submittedName>
</protein>
<comment type="caution">
    <text evidence="1">The sequence shown here is derived from an EMBL/GenBank/DDBJ whole genome shotgun (WGS) entry which is preliminary data.</text>
</comment>
<proteinExistence type="predicted"/>
<gene>
    <name evidence="1" type="ORF">A3D01_06435</name>
</gene>